<organism evidence="9 10">
    <name type="scientific">Formosa maritima</name>
    <dbReference type="NCBI Taxonomy" id="2592046"/>
    <lineage>
        <taxon>Bacteria</taxon>
        <taxon>Pseudomonadati</taxon>
        <taxon>Bacteroidota</taxon>
        <taxon>Flavobacteriia</taxon>
        <taxon>Flavobacteriales</taxon>
        <taxon>Flavobacteriaceae</taxon>
        <taxon>Formosa</taxon>
    </lineage>
</organism>
<feature type="transmembrane region" description="Helical" evidence="7">
    <location>
        <begin position="84"/>
        <end position="103"/>
    </location>
</feature>
<evidence type="ECO:0000259" key="8">
    <source>
        <dbReference type="PROSITE" id="PS51379"/>
    </source>
</evidence>
<proteinExistence type="predicted"/>
<evidence type="ECO:0000256" key="2">
    <source>
        <dbReference type="ARBA" id="ARBA00022485"/>
    </source>
</evidence>
<dbReference type="Gene3D" id="1.10.1060.10">
    <property type="entry name" value="Alpha-helical ferredoxin"/>
    <property type="match status" value="1"/>
</dbReference>
<keyword evidence="2" id="KW-0004">4Fe-4S</keyword>
<gene>
    <name evidence="9" type="primary">ccoG</name>
    <name evidence="9" type="ORF">FVF61_06525</name>
</gene>
<evidence type="ECO:0000256" key="4">
    <source>
        <dbReference type="ARBA" id="ARBA00022982"/>
    </source>
</evidence>
<feature type="transmembrane region" description="Helical" evidence="7">
    <location>
        <begin position="197"/>
        <end position="214"/>
    </location>
</feature>
<keyword evidence="3" id="KW-0479">Metal-binding</keyword>
<dbReference type="InterPro" id="IPR014116">
    <property type="entry name" value="Cyt_c_oxidase_cbb3_FixG"/>
</dbReference>
<dbReference type="InterPro" id="IPR017896">
    <property type="entry name" value="4Fe4S_Fe-S-bd"/>
</dbReference>
<dbReference type="AlphaFoldDB" id="A0A5D0GAN9"/>
<keyword evidence="7" id="KW-0812">Transmembrane</keyword>
<dbReference type="Pfam" id="PF12801">
    <property type="entry name" value="Fer4_5"/>
    <property type="match status" value="1"/>
</dbReference>
<evidence type="ECO:0000256" key="1">
    <source>
        <dbReference type="ARBA" id="ARBA00022448"/>
    </source>
</evidence>
<dbReference type="InterPro" id="IPR051684">
    <property type="entry name" value="Electron_Trans/Redox"/>
</dbReference>
<keyword evidence="7" id="KW-0472">Membrane</keyword>
<dbReference type="PROSITE" id="PS51379">
    <property type="entry name" value="4FE4S_FER_2"/>
    <property type="match status" value="1"/>
</dbReference>
<dbReference type="InterPro" id="IPR013783">
    <property type="entry name" value="Ig-like_fold"/>
</dbReference>
<sequence>MESPENESFRDSIGTLTEDGKRAWVYPKKPNGRFYEYRKIVSYFLLAFFIASPFIKINGNQFLMFNILERRFNIFGFPFWPQDFHLFVVSMIIGVIFIALFTVSFGRIFCGWICPQTIFLEMVFRRIEYWIDGDRNKQRKLDKQEWNAEKIRKRSLKWFIFLLISFIIANVFLAYLIGSDKLIQYITDGPLEHTGTLFPLLIFTAVFYFVFAWFREQVCIIACPYGRLQGVLLDNKSIVVAYDHKRGEGENGRKKFRKNENREALGHGDCIDCLQCVHVCPTGIDIRNGTQLECVNCTACIDECDHIMESINLPKGLIRYASEAEIENKEKFKLTARMKGYIAVLIILTGVLFGMLALRNDLEATVLRLPGQLYEHKEGDIISNVFTYKLINKTTKNIENVSFKLRKYKGKVILVSTLDSFNVPEQGLAEGTLFIEINKNELKGDKNKLMIEVYSGDELIETTTVNFLGPRSYH</sequence>
<name>A0A5D0GAN9_9FLAO</name>
<dbReference type="InterPro" id="IPR032879">
    <property type="entry name" value="FixG_C"/>
</dbReference>
<reference evidence="9 10" key="1">
    <citation type="submission" date="2019-08" db="EMBL/GenBank/DDBJ databases">
        <title>Formosa sediminis sp. nov., isolated from marine sediment.</title>
        <authorList>
            <person name="Cao W.R."/>
        </authorList>
    </citation>
    <scope>NUCLEOTIDE SEQUENCE [LARGE SCALE GENOMIC DNA]</scope>
    <source>
        <strain evidence="9 10">1494</strain>
    </source>
</reference>
<dbReference type="Gene3D" id="2.60.40.10">
    <property type="entry name" value="Immunoglobulins"/>
    <property type="match status" value="1"/>
</dbReference>
<keyword evidence="7" id="KW-1133">Transmembrane helix</keyword>
<dbReference type="Pfam" id="PF11614">
    <property type="entry name" value="FixG_C"/>
    <property type="match status" value="1"/>
</dbReference>
<keyword evidence="5" id="KW-0408">Iron</keyword>
<dbReference type="NCBIfam" id="TIGR02745">
    <property type="entry name" value="ccoG_rdxA_fixG"/>
    <property type="match status" value="1"/>
</dbReference>
<comment type="caution">
    <text evidence="9">The sequence shown here is derived from an EMBL/GenBank/DDBJ whole genome shotgun (WGS) entry which is preliminary data.</text>
</comment>
<keyword evidence="1" id="KW-0813">Transport</keyword>
<feature type="transmembrane region" description="Helical" evidence="7">
    <location>
        <begin position="340"/>
        <end position="358"/>
    </location>
</feature>
<dbReference type="GO" id="GO:0005886">
    <property type="term" value="C:plasma membrane"/>
    <property type="evidence" value="ECO:0007669"/>
    <property type="project" value="TreeGrafter"/>
</dbReference>
<accession>A0A5D0GAN9</accession>
<dbReference type="Pfam" id="PF13746">
    <property type="entry name" value="Fer4_18"/>
    <property type="match status" value="1"/>
</dbReference>
<dbReference type="PANTHER" id="PTHR30176">
    <property type="entry name" value="FERREDOXIN-TYPE PROTEIN NAPH"/>
    <property type="match status" value="1"/>
</dbReference>
<keyword evidence="6" id="KW-0411">Iron-sulfur</keyword>
<evidence type="ECO:0000256" key="6">
    <source>
        <dbReference type="ARBA" id="ARBA00023014"/>
    </source>
</evidence>
<feature type="transmembrane region" description="Helical" evidence="7">
    <location>
        <begin position="158"/>
        <end position="177"/>
    </location>
</feature>
<dbReference type="Proteomes" id="UP000324550">
    <property type="component" value="Unassembled WGS sequence"/>
</dbReference>
<dbReference type="InterPro" id="IPR017900">
    <property type="entry name" value="4Fe4S_Fe_S_CS"/>
</dbReference>
<evidence type="ECO:0000256" key="5">
    <source>
        <dbReference type="ARBA" id="ARBA00023004"/>
    </source>
</evidence>
<feature type="domain" description="4Fe-4S ferredoxin-type" evidence="8">
    <location>
        <begin position="261"/>
        <end position="289"/>
    </location>
</feature>
<keyword evidence="10" id="KW-1185">Reference proteome</keyword>
<dbReference type="EMBL" id="VSFC01000032">
    <property type="protein sequence ID" value="TYA55934.1"/>
    <property type="molecule type" value="Genomic_DNA"/>
</dbReference>
<dbReference type="OrthoDB" id="9811700at2"/>
<dbReference type="SUPFAM" id="SSF54862">
    <property type="entry name" value="4Fe-4S ferredoxins"/>
    <property type="match status" value="1"/>
</dbReference>
<dbReference type="PROSITE" id="PS00198">
    <property type="entry name" value="4FE4S_FER_1"/>
    <property type="match status" value="1"/>
</dbReference>
<dbReference type="PANTHER" id="PTHR30176:SF3">
    <property type="entry name" value="FERREDOXIN-TYPE PROTEIN NAPH"/>
    <property type="match status" value="1"/>
</dbReference>
<keyword evidence="4" id="KW-0249">Electron transport</keyword>
<evidence type="ECO:0000256" key="3">
    <source>
        <dbReference type="ARBA" id="ARBA00022723"/>
    </source>
</evidence>
<dbReference type="GO" id="GO:0051539">
    <property type="term" value="F:4 iron, 4 sulfur cluster binding"/>
    <property type="evidence" value="ECO:0007669"/>
    <property type="project" value="UniProtKB-KW"/>
</dbReference>
<dbReference type="RefSeq" id="WP_148454578.1">
    <property type="nucleotide sequence ID" value="NZ_VSFC01000032.1"/>
</dbReference>
<evidence type="ECO:0000313" key="9">
    <source>
        <dbReference type="EMBL" id="TYA55934.1"/>
    </source>
</evidence>
<protein>
    <submittedName>
        <fullName evidence="9">Cytochrome c oxidase accessory protein CcoG</fullName>
    </submittedName>
</protein>
<dbReference type="GO" id="GO:0046872">
    <property type="term" value="F:metal ion binding"/>
    <property type="evidence" value="ECO:0007669"/>
    <property type="project" value="UniProtKB-KW"/>
</dbReference>
<feature type="transmembrane region" description="Helical" evidence="7">
    <location>
        <begin position="43"/>
        <end position="64"/>
    </location>
</feature>
<evidence type="ECO:0000256" key="7">
    <source>
        <dbReference type="SAM" id="Phobius"/>
    </source>
</evidence>
<dbReference type="InterPro" id="IPR009051">
    <property type="entry name" value="Helical_ferredxn"/>
</dbReference>
<evidence type="ECO:0000313" key="10">
    <source>
        <dbReference type="Proteomes" id="UP000324550"/>
    </source>
</evidence>